<feature type="transmembrane region" description="Helical" evidence="1">
    <location>
        <begin position="55"/>
        <end position="73"/>
    </location>
</feature>
<evidence type="ECO:0000313" key="3">
    <source>
        <dbReference type="Proteomes" id="UP001213664"/>
    </source>
</evidence>
<evidence type="ECO:0000256" key="1">
    <source>
        <dbReference type="SAM" id="Phobius"/>
    </source>
</evidence>
<feature type="transmembrane region" description="Helical" evidence="1">
    <location>
        <begin position="106"/>
        <end position="128"/>
    </location>
</feature>
<proteinExistence type="predicted"/>
<sequence length="154" mass="17181">MPSPLLMFGSGMTVVALCLLVWKGRRPEREAALGLFLTQILSGWVDHLVIGQFRWAVAAISFGLLALLIRLALRYDRWWLLLAAGAQLLAFVTHLSSLLGPGALTWSIVTARMTVWVEIMFLALFGVWEARRAPYARSSSSLRETPDSARTQRI</sequence>
<dbReference type="Proteomes" id="UP001213664">
    <property type="component" value="Chromosome"/>
</dbReference>
<feature type="transmembrane region" description="Helical" evidence="1">
    <location>
        <begin position="80"/>
        <end position="100"/>
    </location>
</feature>
<evidence type="ECO:0000313" key="2">
    <source>
        <dbReference type="EMBL" id="WEK41110.1"/>
    </source>
</evidence>
<feature type="transmembrane region" description="Helical" evidence="1">
    <location>
        <begin position="31"/>
        <end position="49"/>
    </location>
</feature>
<reference evidence="2" key="1">
    <citation type="submission" date="2023-03" db="EMBL/GenBank/DDBJ databases">
        <title>Andean soil-derived lignocellulolytic bacterial consortium as a source of novel taxa and putative plastic-active enzymes.</title>
        <authorList>
            <person name="Diaz-Garcia L."/>
            <person name="Chuvochina M."/>
            <person name="Feuerriegel G."/>
            <person name="Bunk B."/>
            <person name="Sproer C."/>
            <person name="Streit W.R."/>
            <person name="Rodriguez L.M."/>
            <person name="Overmann J."/>
            <person name="Jimenez D.J."/>
        </authorList>
    </citation>
    <scope>NUCLEOTIDE SEQUENCE</scope>
    <source>
        <strain evidence="2">MAG 833</strain>
    </source>
</reference>
<gene>
    <name evidence="2" type="ORF">P0Y50_05755</name>
</gene>
<keyword evidence="1" id="KW-0812">Transmembrane</keyword>
<name>A0AAJ5X2C0_9CAUL</name>
<accession>A0AAJ5X2C0</accession>
<keyword evidence="1" id="KW-1133">Transmembrane helix</keyword>
<organism evidence="2 3">
    <name type="scientific">Candidatus Brevundimonas colombiensis</name>
    <dbReference type="NCBI Taxonomy" id="3121376"/>
    <lineage>
        <taxon>Bacteria</taxon>
        <taxon>Pseudomonadati</taxon>
        <taxon>Pseudomonadota</taxon>
        <taxon>Alphaproteobacteria</taxon>
        <taxon>Caulobacterales</taxon>
        <taxon>Caulobacteraceae</taxon>
        <taxon>Brevundimonas</taxon>
    </lineage>
</organism>
<dbReference type="AlphaFoldDB" id="A0AAJ5X2C0"/>
<protein>
    <submittedName>
        <fullName evidence="2">Uncharacterized protein</fullName>
    </submittedName>
</protein>
<keyword evidence="1" id="KW-0472">Membrane</keyword>
<dbReference type="EMBL" id="CP119326">
    <property type="protein sequence ID" value="WEK41110.1"/>
    <property type="molecule type" value="Genomic_DNA"/>
</dbReference>
<feature type="transmembrane region" description="Helical" evidence="1">
    <location>
        <begin position="6"/>
        <end position="24"/>
    </location>
</feature>